<dbReference type="PANTHER" id="PTHR12346">
    <property type="entry name" value="SIN3B-RELATED"/>
    <property type="match status" value="1"/>
</dbReference>
<gene>
    <name evidence="5" type="ORF">CSSPTR1EN2_LOCUS6726</name>
</gene>
<sequence>MAHQLILSCPADSDMNNWSAEKYAKYVETFLQGVEQRFRRDVGMKNTYLQFLGAAIGFQEKSIDTADWVECVKELLDGKWWLLLTFANFLPLDHGERLRREVEPKHHAEKEKLWNMQFTAGEAIDQAQDLVGRIRARFQERNEENVYDAFLATFNKLAKGEKTRYEVLQEVADLFLPEHTDFFNEIRFFLQV</sequence>
<dbReference type="InterPro" id="IPR003822">
    <property type="entry name" value="PAH"/>
</dbReference>
<dbReference type="Gene3D" id="1.20.1160.11">
    <property type="entry name" value="Paired amphipathic helix"/>
    <property type="match status" value="2"/>
</dbReference>
<keyword evidence="6" id="KW-1185">Reference proteome</keyword>
<proteinExistence type="predicted"/>
<evidence type="ECO:0000256" key="2">
    <source>
        <dbReference type="ARBA" id="ARBA00022491"/>
    </source>
</evidence>
<keyword evidence="3 4" id="KW-0539">Nucleus</keyword>
<organism evidence="5 6">
    <name type="scientific">Sphagnum troendelagicum</name>
    <dbReference type="NCBI Taxonomy" id="128251"/>
    <lineage>
        <taxon>Eukaryota</taxon>
        <taxon>Viridiplantae</taxon>
        <taxon>Streptophyta</taxon>
        <taxon>Embryophyta</taxon>
        <taxon>Bryophyta</taxon>
        <taxon>Sphagnophytina</taxon>
        <taxon>Sphagnopsida</taxon>
        <taxon>Sphagnales</taxon>
        <taxon>Sphagnaceae</taxon>
        <taxon>Sphagnum</taxon>
    </lineage>
</organism>
<dbReference type="SUPFAM" id="SSF47762">
    <property type="entry name" value="PAH2 domain"/>
    <property type="match status" value="2"/>
</dbReference>
<name>A0ABP0TRH6_9BRYO</name>
<protein>
    <submittedName>
        <fullName evidence="5">Uncharacterized protein</fullName>
    </submittedName>
</protein>
<evidence type="ECO:0000256" key="1">
    <source>
        <dbReference type="ARBA" id="ARBA00004123"/>
    </source>
</evidence>
<evidence type="ECO:0000313" key="5">
    <source>
        <dbReference type="EMBL" id="CAK9203117.1"/>
    </source>
</evidence>
<dbReference type="PANTHER" id="PTHR12346:SF0">
    <property type="entry name" value="SIN3A, ISOFORM G"/>
    <property type="match status" value="1"/>
</dbReference>
<reference evidence="5" key="1">
    <citation type="submission" date="2024-02" db="EMBL/GenBank/DDBJ databases">
        <authorList>
            <consortium name="ELIXIR-Norway"/>
            <consortium name="Elixir Norway"/>
        </authorList>
    </citation>
    <scope>NUCLEOTIDE SEQUENCE</scope>
</reference>
<evidence type="ECO:0000313" key="6">
    <source>
        <dbReference type="Proteomes" id="UP001497512"/>
    </source>
</evidence>
<dbReference type="InterPro" id="IPR036600">
    <property type="entry name" value="PAH_sf"/>
</dbReference>
<evidence type="ECO:0000256" key="4">
    <source>
        <dbReference type="PROSITE-ProRule" id="PRU00810"/>
    </source>
</evidence>
<dbReference type="Proteomes" id="UP001497512">
    <property type="component" value="Chromosome 14"/>
</dbReference>
<comment type="subcellular location">
    <subcellularLocation>
        <location evidence="1 4">Nucleus</location>
    </subcellularLocation>
</comment>
<accession>A0ABP0TRH6</accession>
<evidence type="ECO:0000256" key="3">
    <source>
        <dbReference type="ARBA" id="ARBA00023242"/>
    </source>
</evidence>
<keyword evidence="2" id="KW-0678">Repressor</keyword>
<dbReference type="PROSITE" id="PS51477">
    <property type="entry name" value="PAH"/>
    <property type="match status" value="1"/>
</dbReference>
<dbReference type="InterPro" id="IPR039774">
    <property type="entry name" value="Sin3-like"/>
</dbReference>
<dbReference type="EMBL" id="OZ019906">
    <property type="protein sequence ID" value="CAK9203117.1"/>
    <property type="molecule type" value="Genomic_DNA"/>
</dbReference>